<name>A0AAD8MPD3_9APIA</name>
<evidence type="ECO:0000313" key="2">
    <source>
        <dbReference type="Proteomes" id="UP001237642"/>
    </source>
</evidence>
<dbReference type="EMBL" id="JAUIZM010000006">
    <property type="protein sequence ID" value="KAK1379849.1"/>
    <property type="molecule type" value="Genomic_DNA"/>
</dbReference>
<comment type="caution">
    <text evidence="1">The sequence shown here is derived from an EMBL/GenBank/DDBJ whole genome shotgun (WGS) entry which is preliminary data.</text>
</comment>
<reference evidence="1" key="2">
    <citation type="submission" date="2023-05" db="EMBL/GenBank/DDBJ databases">
        <authorList>
            <person name="Schelkunov M.I."/>
        </authorList>
    </citation>
    <scope>NUCLEOTIDE SEQUENCE</scope>
    <source>
        <strain evidence="1">Hsosn_3</strain>
        <tissue evidence="1">Leaf</tissue>
    </source>
</reference>
<proteinExistence type="predicted"/>
<protein>
    <recommendedName>
        <fullName evidence="3">F-box protein</fullName>
    </recommendedName>
</protein>
<gene>
    <name evidence="1" type="ORF">POM88_026593</name>
</gene>
<organism evidence="1 2">
    <name type="scientific">Heracleum sosnowskyi</name>
    <dbReference type="NCBI Taxonomy" id="360622"/>
    <lineage>
        <taxon>Eukaryota</taxon>
        <taxon>Viridiplantae</taxon>
        <taxon>Streptophyta</taxon>
        <taxon>Embryophyta</taxon>
        <taxon>Tracheophyta</taxon>
        <taxon>Spermatophyta</taxon>
        <taxon>Magnoliopsida</taxon>
        <taxon>eudicotyledons</taxon>
        <taxon>Gunneridae</taxon>
        <taxon>Pentapetalae</taxon>
        <taxon>asterids</taxon>
        <taxon>campanulids</taxon>
        <taxon>Apiales</taxon>
        <taxon>Apiaceae</taxon>
        <taxon>Apioideae</taxon>
        <taxon>apioid superclade</taxon>
        <taxon>Tordylieae</taxon>
        <taxon>Tordyliinae</taxon>
        <taxon>Heracleum</taxon>
    </lineage>
</organism>
<dbReference type="AlphaFoldDB" id="A0AAD8MPD3"/>
<dbReference type="Proteomes" id="UP001237642">
    <property type="component" value="Unassembled WGS sequence"/>
</dbReference>
<evidence type="ECO:0000313" key="1">
    <source>
        <dbReference type="EMBL" id="KAK1379849.1"/>
    </source>
</evidence>
<evidence type="ECO:0008006" key="3">
    <source>
        <dbReference type="Google" id="ProtNLM"/>
    </source>
</evidence>
<keyword evidence="2" id="KW-1185">Reference proteome</keyword>
<reference evidence="1" key="1">
    <citation type="submission" date="2023-02" db="EMBL/GenBank/DDBJ databases">
        <title>Genome of toxic invasive species Heracleum sosnowskyi carries increased number of genes despite the absence of recent whole-genome duplications.</title>
        <authorList>
            <person name="Schelkunov M."/>
            <person name="Shtratnikova V."/>
            <person name="Makarenko M."/>
            <person name="Klepikova A."/>
            <person name="Omelchenko D."/>
            <person name="Novikova G."/>
            <person name="Obukhova E."/>
            <person name="Bogdanov V."/>
            <person name="Penin A."/>
            <person name="Logacheva M."/>
        </authorList>
    </citation>
    <scope>NUCLEOTIDE SEQUENCE</scope>
    <source>
        <strain evidence="1">Hsosn_3</strain>
        <tissue evidence="1">Leaf</tissue>
    </source>
</reference>
<accession>A0AAD8MPD3</accession>
<sequence>MIDGVRKFHQQDSELKKPFYSRDFTKKFLYYGNFDLYRGPAANWGDTIFCIMSQESPEYEEMPAVCSILKVVMATKNYTLNPYGLVLKAYELRQTSQKVPMSNALLLPSVIHDRRSGEFKLAVFGLQLHIGLCSWYVLNIGIENSWKKISGDHKYGTVCFPGLSFWGFLAYKVGITSNIVTLDVSDETFHMICCPKEDCSVTYLTMGNDLSCISQDSKRIYVHVLKEILPGKWRDTCSSFSRLD</sequence>